<dbReference type="GO" id="GO:0071949">
    <property type="term" value="F:FAD binding"/>
    <property type="evidence" value="ECO:0007669"/>
    <property type="project" value="InterPro"/>
</dbReference>
<dbReference type="Proteomes" id="UP000319931">
    <property type="component" value="Unassembled WGS sequence"/>
</dbReference>
<dbReference type="Pfam" id="PF04940">
    <property type="entry name" value="BLUF"/>
    <property type="match status" value="1"/>
</dbReference>
<dbReference type="EMBL" id="RCZC01000013">
    <property type="protein sequence ID" value="TPG46567.1"/>
    <property type="molecule type" value="Genomic_DNA"/>
</dbReference>
<keyword evidence="3" id="KW-1185">Reference proteome</keyword>
<evidence type="ECO:0000259" key="1">
    <source>
        <dbReference type="PROSITE" id="PS50925"/>
    </source>
</evidence>
<dbReference type="SMART" id="SM01034">
    <property type="entry name" value="BLUF"/>
    <property type="match status" value="1"/>
</dbReference>
<name>A0A502FB08_9SPHN</name>
<organism evidence="2 3">
    <name type="scientific">Sphingomonas glacialis</name>
    <dbReference type="NCBI Taxonomy" id="658225"/>
    <lineage>
        <taxon>Bacteria</taxon>
        <taxon>Pseudomonadati</taxon>
        <taxon>Pseudomonadota</taxon>
        <taxon>Alphaproteobacteria</taxon>
        <taxon>Sphingomonadales</taxon>
        <taxon>Sphingomonadaceae</taxon>
        <taxon>Sphingomonas</taxon>
    </lineage>
</organism>
<proteinExistence type="predicted"/>
<dbReference type="SUPFAM" id="SSF54975">
    <property type="entry name" value="Acylphosphatase/BLUF domain-like"/>
    <property type="match status" value="1"/>
</dbReference>
<gene>
    <name evidence="2" type="ORF">EAH76_23425</name>
</gene>
<comment type="caution">
    <text evidence="2">The sequence shown here is derived from an EMBL/GenBank/DDBJ whole genome shotgun (WGS) entry which is preliminary data.</text>
</comment>
<sequence>MTDPLYMLAYFSRNAVDNQDLSSLNKEIEAILHTARESNRQRGITGALLYSSGCFAQVLEGPLSEVESTFERIQLDPRHRDVALIQHQPIPSRSFADWSMAFAGIDPDAPERAQIDEVLADPDKITAEADGLTFVSVLRQLIGRHELHQV</sequence>
<dbReference type="PROSITE" id="PS50925">
    <property type="entry name" value="BLUF"/>
    <property type="match status" value="1"/>
</dbReference>
<accession>A0A502FB08</accession>
<dbReference type="Gene3D" id="3.30.70.100">
    <property type="match status" value="1"/>
</dbReference>
<dbReference type="AlphaFoldDB" id="A0A502FB08"/>
<dbReference type="RefSeq" id="WP_140852689.1">
    <property type="nucleotide sequence ID" value="NZ_RCZC01000013.1"/>
</dbReference>
<feature type="domain" description="BLUF" evidence="1">
    <location>
        <begin position="5"/>
        <end position="101"/>
    </location>
</feature>
<reference evidence="2 3" key="1">
    <citation type="journal article" date="2019" name="Environ. Microbiol.">
        <title>Species interactions and distinct microbial communities in high Arctic permafrost affected cryosols are associated with the CH4 and CO2 gas fluxes.</title>
        <authorList>
            <person name="Altshuler I."/>
            <person name="Hamel J."/>
            <person name="Turney S."/>
            <person name="Magnuson E."/>
            <person name="Levesque R."/>
            <person name="Greer C."/>
            <person name="Whyte L.G."/>
        </authorList>
    </citation>
    <scope>NUCLEOTIDE SEQUENCE [LARGE SCALE GENOMIC DNA]</scope>
    <source>
        <strain evidence="2 3">E6.1</strain>
    </source>
</reference>
<dbReference type="OrthoDB" id="196105at2"/>
<dbReference type="InterPro" id="IPR007024">
    <property type="entry name" value="BLUF_domain"/>
</dbReference>
<dbReference type="InterPro" id="IPR036046">
    <property type="entry name" value="Acylphosphatase-like_dom_sf"/>
</dbReference>
<dbReference type="GO" id="GO:0009882">
    <property type="term" value="F:blue light photoreceptor activity"/>
    <property type="evidence" value="ECO:0007669"/>
    <property type="project" value="InterPro"/>
</dbReference>
<evidence type="ECO:0000313" key="2">
    <source>
        <dbReference type="EMBL" id="TPG46567.1"/>
    </source>
</evidence>
<evidence type="ECO:0000313" key="3">
    <source>
        <dbReference type="Proteomes" id="UP000319931"/>
    </source>
</evidence>
<protein>
    <submittedName>
        <fullName evidence="2">BLUF domain-containing protein</fullName>
    </submittedName>
</protein>